<protein>
    <submittedName>
        <fullName evidence="15">Extracellular calcium-sensing receptor-like</fullName>
    </submittedName>
</protein>
<dbReference type="InterPro" id="IPR028082">
    <property type="entry name" value="Peripla_BP_I"/>
</dbReference>
<evidence type="ECO:0000313" key="14">
    <source>
        <dbReference type="Proteomes" id="UP000694865"/>
    </source>
</evidence>
<dbReference type="SUPFAM" id="SSF53822">
    <property type="entry name" value="Periplasmic binding protein-like I"/>
    <property type="match status" value="1"/>
</dbReference>
<evidence type="ECO:0000256" key="2">
    <source>
        <dbReference type="ARBA" id="ARBA00022475"/>
    </source>
</evidence>
<feature type="region of interest" description="Disordered" evidence="11">
    <location>
        <begin position="601"/>
        <end position="623"/>
    </location>
</feature>
<dbReference type="Gene3D" id="3.40.50.2300">
    <property type="match status" value="2"/>
</dbReference>
<evidence type="ECO:0000256" key="7">
    <source>
        <dbReference type="ARBA" id="ARBA00023136"/>
    </source>
</evidence>
<feature type="domain" description="GPCR family 3 nine cysteines" evidence="13">
    <location>
        <begin position="508"/>
        <end position="548"/>
    </location>
</feature>
<keyword evidence="10" id="KW-0807">Transducer</keyword>
<evidence type="ECO:0000256" key="10">
    <source>
        <dbReference type="ARBA" id="ARBA00023224"/>
    </source>
</evidence>
<proteinExistence type="predicted"/>
<feature type="compositionally biased region" description="Polar residues" evidence="11">
    <location>
        <begin position="612"/>
        <end position="623"/>
    </location>
</feature>
<keyword evidence="3" id="KW-0812">Transmembrane</keyword>
<dbReference type="InterPro" id="IPR001828">
    <property type="entry name" value="ANF_lig-bd_rcpt"/>
</dbReference>
<dbReference type="PRINTS" id="PR00592">
    <property type="entry name" value="CASENSINGR"/>
</dbReference>
<reference evidence="15" key="1">
    <citation type="submission" date="2025-08" db="UniProtKB">
        <authorList>
            <consortium name="RefSeq"/>
        </authorList>
    </citation>
    <scope>IDENTIFICATION</scope>
    <source>
        <tissue evidence="15">Testes</tissue>
    </source>
</reference>
<keyword evidence="2" id="KW-1003">Cell membrane</keyword>
<dbReference type="RefSeq" id="XP_006823906.1">
    <property type="nucleotide sequence ID" value="XM_006823843.1"/>
</dbReference>
<dbReference type="Pfam" id="PF07562">
    <property type="entry name" value="NCD3G"/>
    <property type="match status" value="1"/>
</dbReference>
<sequence>MVMQTGYAILVWLCAGYSGNEHAHCLPRRIHKSGDVVIGGMFPFHTELERIDDSLLFGPLRDDCLHFNEEGYRLAEAMMFAIDEVNRNTTFVPGISLGYDIRDSCGSVAPSAETALDFISPFMEGEDTVKAVVGASRSSVSTAVSTIFGKYNIPFVSHGSTSTLLSKYLRYKSFFRTIPSDKSQSRAMVEIIERYGWEWIGTIATDDDYGRPGVQQVIDDFEGNGGCVAFSELLPTHSTPKRVTEIVDLIRTNPSVKVLVTFIQASGMRLILQEAARQNITDRIWIACETWSDNPDISKDLHTISDGSIGVVLSQGNIPHFADYLKTVTPFNENQQNTFLTELWEHTFQCKMPNARVYDIEAAPSPNCTTNMMFEETRAFKQSHYRITYNVYLAVRAIAQALHNIATCEPQSGLLQDGGCPNITLLEPWQLLRYIREVNFTGTDGVHYNFDDNEQGQGRYEINNWQITPDESIRLVPIGIFDGGASDGQKLQLDDELIKWNSGDIKAPESVCSHPCPLGTRKAILDGQPHCCFECVPCADGEIANATGKQTQRHRRQRHIQYKNFSKDMSDLKSNEERQCSLEGERHTTVSVVTKPDKRMKTIEGDCDGPTPSESSTIASPTQTVSEYDGEINVVFEI</sequence>
<dbReference type="InterPro" id="IPR038550">
    <property type="entry name" value="GPCR_3_9-Cys_sf"/>
</dbReference>
<keyword evidence="9" id="KW-0325">Glycoprotein</keyword>
<evidence type="ECO:0000259" key="12">
    <source>
        <dbReference type="Pfam" id="PF01094"/>
    </source>
</evidence>
<comment type="subcellular location">
    <subcellularLocation>
        <location evidence="1">Cell membrane</location>
        <topology evidence="1">Multi-pass membrane protein</topology>
    </subcellularLocation>
</comment>
<evidence type="ECO:0000256" key="6">
    <source>
        <dbReference type="ARBA" id="ARBA00023040"/>
    </source>
</evidence>
<evidence type="ECO:0000256" key="11">
    <source>
        <dbReference type="SAM" id="MobiDB-lite"/>
    </source>
</evidence>
<dbReference type="Pfam" id="PF01094">
    <property type="entry name" value="ANF_receptor"/>
    <property type="match status" value="1"/>
</dbReference>
<evidence type="ECO:0000259" key="13">
    <source>
        <dbReference type="Pfam" id="PF07562"/>
    </source>
</evidence>
<dbReference type="InterPro" id="IPR011500">
    <property type="entry name" value="GPCR_3_9-Cys_dom"/>
</dbReference>
<feature type="domain" description="Receptor ligand binding region" evidence="12">
    <location>
        <begin position="75"/>
        <end position="466"/>
    </location>
</feature>
<dbReference type="PANTHER" id="PTHR24061">
    <property type="entry name" value="CALCIUM-SENSING RECEPTOR-RELATED"/>
    <property type="match status" value="1"/>
</dbReference>
<evidence type="ECO:0000256" key="1">
    <source>
        <dbReference type="ARBA" id="ARBA00004651"/>
    </source>
</evidence>
<keyword evidence="7" id="KW-0472">Membrane</keyword>
<organism evidence="14 15">
    <name type="scientific">Saccoglossus kowalevskii</name>
    <name type="common">Acorn worm</name>
    <dbReference type="NCBI Taxonomy" id="10224"/>
    <lineage>
        <taxon>Eukaryota</taxon>
        <taxon>Metazoa</taxon>
        <taxon>Hemichordata</taxon>
        <taxon>Enteropneusta</taxon>
        <taxon>Harrimaniidae</taxon>
        <taxon>Saccoglossus</taxon>
    </lineage>
</organism>
<evidence type="ECO:0000256" key="5">
    <source>
        <dbReference type="ARBA" id="ARBA00022989"/>
    </source>
</evidence>
<keyword evidence="4" id="KW-0732">Signal</keyword>
<name>A0ABM0MV65_SACKO</name>
<evidence type="ECO:0000256" key="8">
    <source>
        <dbReference type="ARBA" id="ARBA00023170"/>
    </source>
</evidence>
<keyword evidence="6" id="KW-0297">G-protein coupled receptor</keyword>
<accession>A0ABM0MV65</accession>
<evidence type="ECO:0000313" key="15">
    <source>
        <dbReference type="RefSeq" id="XP_006823906.1"/>
    </source>
</evidence>
<evidence type="ECO:0000256" key="3">
    <source>
        <dbReference type="ARBA" id="ARBA00022692"/>
    </source>
</evidence>
<dbReference type="PRINTS" id="PR00248">
    <property type="entry name" value="GPCRMGR"/>
</dbReference>
<evidence type="ECO:0000256" key="9">
    <source>
        <dbReference type="ARBA" id="ARBA00023180"/>
    </source>
</evidence>
<gene>
    <name evidence="15" type="primary">LOC102800571</name>
</gene>
<dbReference type="PANTHER" id="PTHR24061:SF422">
    <property type="entry name" value="G-PROTEIN COUPLED RECEPTORS FAMILY 3 PROFILE DOMAIN-CONTAINING PROTEIN"/>
    <property type="match status" value="1"/>
</dbReference>
<keyword evidence="14" id="KW-1185">Reference proteome</keyword>
<evidence type="ECO:0000256" key="4">
    <source>
        <dbReference type="ARBA" id="ARBA00022729"/>
    </source>
</evidence>
<dbReference type="InterPro" id="IPR000337">
    <property type="entry name" value="GPCR_3"/>
</dbReference>
<dbReference type="InterPro" id="IPR000068">
    <property type="entry name" value="GPCR_3_Ca_sens_rcpt-rel"/>
</dbReference>
<dbReference type="Gene3D" id="2.10.50.30">
    <property type="entry name" value="GPCR, family 3, nine cysteines domain"/>
    <property type="match status" value="1"/>
</dbReference>
<keyword evidence="5" id="KW-1133">Transmembrane helix</keyword>
<dbReference type="GeneID" id="102800571"/>
<dbReference type="Proteomes" id="UP000694865">
    <property type="component" value="Unplaced"/>
</dbReference>
<keyword evidence="8" id="KW-0675">Receptor</keyword>